<feature type="domain" description="Beta-lactamase-related" evidence="1">
    <location>
        <begin position="59"/>
        <end position="366"/>
    </location>
</feature>
<dbReference type="PANTHER" id="PTHR43283">
    <property type="entry name" value="BETA-LACTAMASE-RELATED"/>
    <property type="match status" value="1"/>
</dbReference>
<evidence type="ECO:0000259" key="1">
    <source>
        <dbReference type="Pfam" id="PF00144"/>
    </source>
</evidence>
<proteinExistence type="predicted"/>
<protein>
    <submittedName>
        <fullName evidence="2">CubicO group peptidase (Beta-lactamase class C family)</fullName>
    </submittedName>
</protein>
<dbReference type="InterPro" id="IPR012338">
    <property type="entry name" value="Beta-lactam/transpept-like"/>
</dbReference>
<accession>A0A652YVK5</accession>
<dbReference type="Pfam" id="PF00144">
    <property type="entry name" value="Beta-lactamase"/>
    <property type="match status" value="1"/>
</dbReference>
<dbReference type="Gene3D" id="3.40.710.10">
    <property type="entry name" value="DD-peptidase/beta-lactamase superfamily"/>
    <property type="match status" value="1"/>
</dbReference>
<comment type="caution">
    <text evidence="2">The sequence shown here is derived from an EMBL/GenBank/DDBJ whole genome shotgun (WGS) entry which is preliminary data.</text>
</comment>
<dbReference type="InterPro" id="IPR050789">
    <property type="entry name" value="Diverse_Enzym_Activities"/>
</dbReference>
<sequence>MKSAQRKVLIPALSATFSIAIVISTAVGAGAQPINFPTTGSAFLDTGSLSGSTDPALAQRINAAFAAHGIPGAQVVYTDGKGRQEFNYGVSSIETGSTVTSDTVFEAASLTKVVASYVVLQLVDEGVIDLDRPLSEYFEYPRIAADPAAHKITARMALTHTTGLPNWATGPSSAEFETTPVSTTFEPGTQWSYSGEGFYYLQKTVESLTGTSFAELASQRVFQRFGMTSSDLLTNPAFEAVTAVGHTADGTAKALRNFPRANVAYTLKTTAGDYSKFLRGALLAGEGLEPATRDMMFTAAGSADHGGSNKDAIDHIKWGLGIGLQENELGKAIWHWGDNGAFKAFFIAYPETGRSVVIMTNSESGLEAVNDVVHEFFGPMTMYATDWIKQAE</sequence>
<dbReference type="PANTHER" id="PTHR43283:SF18">
    <property type="match status" value="1"/>
</dbReference>
<dbReference type="AlphaFoldDB" id="A0A652YVK5"/>
<gene>
    <name evidence="2" type="ORF">FNL38_101100</name>
</gene>
<organism evidence="2">
    <name type="scientific">Nocardia globerula</name>
    <dbReference type="NCBI Taxonomy" id="1818"/>
    <lineage>
        <taxon>Bacteria</taxon>
        <taxon>Bacillati</taxon>
        <taxon>Actinomycetota</taxon>
        <taxon>Actinomycetes</taxon>
        <taxon>Mycobacteriales</taxon>
        <taxon>Nocardiaceae</taxon>
        <taxon>Nocardia</taxon>
    </lineage>
</organism>
<evidence type="ECO:0000313" key="2">
    <source>
        <dbReference type="EMBL" id="TYQ07735.1"/>
    </source>
</evidence>
<dbReference type="InterPro" id="IPR001466">
    <property type="entry name" value="Beta-lactam-related"/>
</dbReference>
<dbReference type="EMBL" id="VNIQ01000001">
    <property type="protein sequence ID" value="TYQ07735.1"/>
    <property type="molecule type" value="Genomic_DNA"/>
</dbReference>
<dbReference type="SUPFAM" id="SSF56601">
    <property type="entry name" value="beta-lactamase/transpeptidase-like"/>
    <property type="match status" value="1"/>
</dbReference>
<reference evidence="2" key="1">
    <citation type="submission" date="2019-07" db="EMBL/GenBank/DDBJ databases">
        <title>Genomic Encyclopedia of Type Strains, Phase IV (KMG-IV): sequencing the most valuable type-strain genomes for metagenomic binning, comparative biology and taxonomic classification.</title>
        <authorList>
            <person name="Goeker M."/>
        </authorList>
    </citation>
    <scope>NUCLEOTIDE SEQUENCE</scope>
    <source>
        <strain evidence="2">DSM 44596</strain>
    </source>
</reference>
<name>A0A652YVK5_NOCGL</name>